<proteinExistence type="predicted"/>
<comment type="caution">
    <text evidence="2">The sequence shown here is derived from an EMBL/GenBank/DDBJ whole genome shotgun (WGS) entry which is preliminary data.</text>
</comment>
<feature type="transmembrane region" description="Helical" evidence="1">
    <location>
        <begin position="130"/>
        <end position="147"/>
    </location>
</feature>
<dbReference type="AlphaFoldDB" id="A0A4Q7JBA8"/>
<evidence type="ECO:0000256" key="1">
    <source>
        <dbReference type="SAM" id="Phobius"/>
    </source>
</evidence>
<keyword evidence="1" id="KW-0812">Transmembrane</keyword>
<reference evidence="2 3" key="1">
    <citation type="submission" date="2019-02" db="EMBL/GenBank/DDBJ databases">
        <title>Draft genome sequence of Amycolatopsis sp. 8-3EHSu isolated from roots of Suaeda maritima.</title>
        <authorList>
            <person name="Duangmal K."/>
            <person name="Chantavorakit T."/>
        </authorList>
    </citation>
    <scope>NUCLEOTIDE SEQUENCE [LARGE SCALE GENOMIC DNA]</scope>
    <source>
        <strain evidence="2 3">8-3EHSu</strain>
    </source>
</reference>
<keyword evidence="1" id="KW-1133">Transmembrane helix</keyword>
<feature type="transmembrane region" description="Helical" evidence="1">
    <location>
        <begin position="189"/>
        <end position="209"/>
    </location>
</feature>
<gene>
    <name evidence="2" type="ORF">EWH70_04165</name>
</gene>
<dbReference type="EMBL" id="SFCC01000002">
    <property type="protein sequence ID" value="RZQ65100.1"/>
    <property type="molecule type" value="Genomic_DNA"/>
</dbReference>
<evidence type="ECO:0008006" key="4">
    <source>
        <dbReference type="Google" id="ProtNLM"/>
    </source>
</evidence>
<protein>
    <recommendedName>
        <fullName evidence="4">Ceramidase</fullName>
    </recommendedName>
</protein>
<dbReference type="Proteomes" id="UP000292003">
    <property type="component" value="Unassembled WGS sequence"/>
</dbReference>
<keyword evidence="3" id="KW-1185">Reference proteome</keyword>
<evidence type="ECO:0000313" key="2">
    <source>
        <dbReference type="EMBL" id="RZQ65100.1"/>
    </source>
</evidence>
<feature type="transmembrane region" description="Helical" evidence="1">
    <location>
        <begin position="82"/>
        <end position="100"/>
    </location>
</feature>
<organism evidence="2 3">
    <name type="scientific">Amycolatopsis suaedae</name>
    <dbReference type="NCBI Taxonomy" id="2510978"/>
    <lineage>
        <taxon>Bacteria</taxon>
        <taxon>Bacillati</taxon>
        <taxon>Actinomycetota</taxon>
        <taxon>Actinomycetes</taxon>
        <taxon>Pseudonocardiales</taxon>
        <taxon>Pseudonocardiaceae</taxon>
        <taxon>Amycolatopsis</taxon>
    </lineage>
</organism>
<accession>A0A4Q7JBA8</accession>
<sequence length="217" mass="23468">MDWTAYVDGYCERLAPGFWAEPLNAVSNLSFLVATVATWRLAGRSAHPRITRTLSVLLGLIFLASSAFHTLATRWAGAADTGFILVFVLFYAAAFTRLFLDVRWRYAWLAAPAFLAVTVAFGLLGIGGTYLPALIGLFVFAGLLAASRRPEIRRWWPRFAVTGGVFGASLALRTADHSVCGSFPPGTHFLWHLLNGLVLYLVSAAAALAPPPPRTSG</sequence>
<feature type="transmembrane region" description="Helical" evidence="1">
    <location>
        <begin position="159"/>
        <end position="177"/>
    </location>
</feature>
<feature type="transmembrane region" description="Helical" evidence="1">
    <location>
        <begin position="107"/>
        <end position="124"/>
    </location>
</feature>
<dbReference type="OrthoDB" id="277121at2"/>
<name>A0A4Q7JBA8_9PSEU</name>
<feature type="transmembrane region" description="Helical" evidence="1">
    <location>
        <begin position="54"/>
        <end position="76"/>
    </location>
</feature>
<dbReference type="RefSeq" id="WP_130473887.1">
    <property type="nucleotide sequence ID" value="NZ_SFCC01000002.1"/>
</dbReference>
<evidence type="ECO:0000313" key="3">
    <source>
        <dbReference type="Proteomes" id="UP000292003"/>
    </source>
</evidence>
<keyword evidence="1" id="KW-0472">Membrane</keyword>